<dbReference type="InterPro" id="IPR036770">
    <property type="entry name" value="Ankyrin_rpt-contain_sf"/>
</dbReference>
<dbReference type="PANTHER" id="PTHR24171:SF11">
    <property type="entry name" value="26S PROTEASOME NON-ATPASE REGULATORY SUBUNIT 10"/>
    <property type="match status" value="1"/>
</dbReference>
<dbReference type="OrthoDB" id="539213at2759"/>
<dbReference type="GO" id="GO:0085020">
    <property type="term" value="P:protein K6-linked ubiquitination"/>
    <property type="evidence" value="ECO:0007669"/>
    <property type="project" value="TreeGrafter"/>
</dbReference>
<protein>
    <submittedName>
        <fullName evidence="4">LAQU0S21e00166g1_1</fullName>
    </submittedName>
</protein>
<dbReference type="Gene3D" id="1.25.40.20">
    <property type="entry name" value="Ankyrin repeat-containing domain"/>
    <property type="match status" value="1"/>
</dbReference>
<dbReference type="GO" id="GO:0004842">
    <property type="term" value="F:ubiquitin-protein transferase activity"/>
    <property type="evidence" value="ECO:0007669"/>
    <property type="project" value="TreeGrafter"/>
</dbReference>
<evidence type="ECO:0000256" key="3">
    <source>
        <dbReference type="PROSITE-ProRule" id="PRU00023"/>
    </source>
</evidence>
<gene>
    <name evidence="4" type="ORF">LAQU0_S21e00166g</name>
</gene>
<feature type="repeat" description="ANK" evidence="3">
    <location>
        <begin position="108"/>
        <end position="140"/>
    </location>
</feature>
<organism evidence="4 5">
    <name type="scientific">Lachancea quebecensis</name>
    <dbReference type="NCBI Taxonomy" id="1654605"/>
    <lineage>
        <taxon>Eukaryota</taxon>
        <taxon>Fungi</taxon>
        <taxon>Dikarya</taxon>
        <taxon>Ascomycota</taxon>
        <taxon>Saccharomycotina</taxon>
        <taxon>Saccharomycetes</taxon>
        <taxon>Saccharomycetales</taxon>
        <taxon>Saccharomycetaceae</taxon>
        <taxon>Lachancea</taxon>
    </lineage>
</organism>
<dbReference type="AlphaFoldDB" id="A0A0P1L4R8"/>
<evidence type="ECO:0000313" key="5">
    <source>
        <dbReference type="Proteomes" id="UP000236544"/>
    </source>
</evidence>
<dbReference type="Pfam" id="PF12796">
    <property type="entry name" value="Ank_2"/>
    <property type="match status" value="3"/>
</dbReference>
<reference evidence="5" key="1">
    <citation type="submission" date="2015-10" db="EMBL/GenBank/DDBJ databases">
        <authorList>
            <person name="Devillers H."/>
        </authorList>
    </citation>
    <scope>NUCLEOTIDE SEQUENCE [LARGE SCALE GENOMIC DNA]</scope>
</reference>
<dbReference type="EMBL" id="LN890557">
    <property type="protein sequence ID" value="CUS24864.1"/>
    <property type="molecule type" value="Genomic_DNA"/>
</dbReference>
<dbReference type="Proteomes" id="UP000236544">
    <property type="component" value="Unassembled WGS sequence"/>
</dbReference>
<evidence type="ECO:0000313" key="4">
    <source>
        <dbReference type="EMBL" id="CUS24864.1"/>
    </source>
</evidence>
<dbReference type="PROSITE" id="PS50088">
    <property type="entry name" value="ANK_REPEAT"/>
    <property type="match status" value="2"/>
</dbReference>
<dbReference type="SUPFAM" id="SSF48403">
    <property type="entry name" value="Ankyrin repeat"/>
    <property type="match status" value="1"/>
</dbReference>
<evidence type="ECO:0000256" key="1">
    <source>
        <dbReference type="ARBA" id="ARBA00022737"/>
    </source>
</evidence>
<keyword evidence="2 3" id="KW-0040">ANK repeat</keyword>
<accession>A0A0P1L4R8</accession>
<name>A0A0P1L4R8_9SACH</name>
<sequence>MSQGSFPLHEACREGQESKVRELVEEQPKLLLSQDLDSRYPLHWAVSYQHESIVKFLLSHMQSVDLDDLVDESGWSPLHIGSSVGNLDIVTELLHHAIKPDADLGTSQGVTALHLACSKQHLAIARLLIKEGASVRKKDMRSQLALHRAASVGSIPLVKLLCGERSPVNIKDVQGWTPLFHALSEGHGDVAVLLVQEYNADYRELKDNSGKAPLDVVPDEKVKRFFLENVEQ</sequence>
<proteinExistence type="predicted"/>
<dbReference type="PANTHER" id="PTHR24171">
    <property type="entry name" value="ANKYRIN REPEAT DOMAIN-CONTAINING PROTEIN 39-RELATED"/>
    <property type="match status" value="1"/>
</dbReference>
<keyword evidence="1" id="KW-0677">Repeat</keyword>
<dbReference type="PROSITE" id="PS50297">
    <property type="entry name" value="ANK_REP_REGION"/>
    <property type="match status" value="2"/>
</dbReference>
<keyword evidence="5" id="KW-1185">Reference proteome</keyword>
<dbReference type="SMART" id="SM00248">
    <property type="entry name" value="ANK"/>
    <property type="match status" value="6"/>
</dbReference>
<evidence type="ECO:0000256" key="2">
    <source>
        <dbReference type="ARBA" id="ARBA00023043"/>
    </source>
</evidence>
<feature type="repeat" description="ANK" evidence="3">
    <location>
        <begin position="37"/>
        <end position="69"/>
    </location>
</feature>
<dbReference type="InterPro" id="IPR002110">
    <property type="entry name" value="Ankyrin_rpt"/>
</dbReference>